<name>A0A165YTX7_DAUCS</name>
<keyword evidence="2" id="KW-0812">Transmembrane</keyword>
<dbReference type="EMBL" id="LNRQ01000004">
    <property type="protein sequence ID" value="KZM99238.1"/>
    <property type="molecule type" value="Genomic_DNA"/>
</dbReference>
<evidence type="ECO:0000256" key="2">
    <source>
        <dbReference type="SAM" id="Phobius"/>
    </source>
</evidence>
<dbReference type="Gramene" id="KZM99238">
    <property type="protein sequence ID" value="KZM99238"/>
    <property type="gene ID" value="DCAR_013400"/>
</dbReference>
<dbReference type="OMA" id="NPGQNKN"/>
<keyword evidence="2" id="KW-0472">Membrane</keyword>
<sequence>MMDASDSFPAADAEKELNPGTNTEVEVDSVSSEIAEKKAEGSAGKKEKGKNDPMQTFKTTMIVSGVVIVVLAVALAVSKKMKENKA</sequence>
<feature type="transmembrane region" description="Helical" evidence="2">
    <location>
        <begin position="59"/>
        <end position="77"/>
    </location>
</feature>
<dbReference type="AlphaFoldDB" id="A0A165YTX7"/>
<dbReference type="PANTHER" id="PTHR37741:SF1">
    <property type="entry name" value="TRANSMEMBRANE PROTEIN"/>
    <property type="match status" value="1"/>
</dbReference>
<dbReference type="PANTHER" id="PTHR37741">
    <property type="entry name" value="TRANSMEMBRANE PROTEIN"/>
    <property type="match status" value="1"/>
</dbReference>
<feature type="region of interest" description="Disordered" evidence="1">
    <location>
        <begin position="1"/>
        <end position="55"/>
    </location>
</feature>
<evidence type="ECO:0000256" key="1">
    <source>
        <dbReference type="SAM" id="MobiDB-lite"/>
    </source>
</evidence>
<reference evidence="3" key="1">
    <citation type="journal article" date="2016" name="Nat. Genet.">
        <title>A high-quality carrot genome assembly provides new insights into carotenoid accumulation and asterid genome evolution.</title>
        <authorList>
            <person name="Iorizzo M."/>
            <person name="Ellison S."/>
            <person name="Senalik D."/>
            <person name="Zeng P."/>
            <person name="Satapoomin P."/>
            <person name="Huang J."/>
            <person name="Bowman M."/>
            <person name="Iovene M."/>
            <person name="Sanseverino W."/>
            <person name="Cavagnaro P."/>
            <person name="Yildiz M."/>
            <person name="Macko-Podgorni A."/>
            <person name="Moranska E."/>
            <person name="Grzebelus E."/>
            <person name="Grzebelus D."/>
            <person name="Ashrafi H."/>
            <person name="Zheng Z."/>
            <person name="Cheng S."/>
            <person name="Spooner D."/>
            <person name="Van Deynze A."/>
            <person name="Simon P."/>
        </authorList>
    </citation>
    <scope>NUCLEOTIDE SEQUENCE [LARGE SCALE GENOMIC DNA]</scope>
    <source>
        <tissue evidence="3">Leaf</tissue>
    </source>
</reference>
<evidence type="ECO:0000313" key="3">
    <source>
        <dbReference type="EMBL" id="KZM99238.1"/>
    </source>
</evidence>
<accession>A0A165YTX7</accession>
<organism evidence="3">
    <name type="scientific">Daucus carota subsp. sativus</name>
    <name type="common">Carrot</name>
    <dbReference type="NCBI Taxonomy" id="79200"/>
    <lineage>
        <taxon>Eukaryota</taxon>
        <taxon>Viridiplantae</taxon>
        <taxon>Streptophyta</taxon>
        <taxon>Embryophyta</taxon>
        <taxon>Tracheophyta</taxon>
        <taxon>Spermatophyta</taxon>
        <taxon>Magnoliopsida</taxon>
        <taxon>eudicotyledons</taxon>
        <taxon>Gunneridae</taxon>
        <taxon>Pentapetalae</taxon>
        <taxon>asterids</taxon>
        <taxon>campanulids</taxon>
        <taxon>Apiales</taxon>
        <taxon>Apiaceae</taxon>
        <taxon>Apioideae</taxon>
        <taxon>Scandiceae</taxon>
        <taxon>Daucinae</taxon>
        <taxon>Daucus</taxon>
        <taxon>Daucus sect. Daucus</taxon>
    </lineage>
</organism>
<proteinExistence type="predicted"/>
<protein>
    <submittedName>
        <fullName evidence="3">Uncharacterized protein</fullName>
    </submittedName>
</protein>
<feature type="compositionally biased region" description="Basic and acidic residues" evidence="1">
    <location>
        <begin position="34"/>
        <end position="51"/>
    </location>
</feature>
<gene>
    <name evidence="3" type="ORF">DCAR_013400</name>
</gene>
<keyword evidence="2" id="KW-1133">Transmembrane helix</keyword>
<comment type="caution">
    <text evidence="3">The sequence shown here is derived from an EMBL/GenBank/DDBJ whole genome shotgun (WGS) entry which is preliminary data.</text>
</comment>